<proteinExistence type="predicted"/>
<dbReference type="NCBIfam" id="NF037959">
    <property type="entry name" value="MFS_SpdSyn"/>
    <property type="match status" value="1"/>
</dbReference>
<dbReference type="Proteomes" id="UP001139722">
    <property type="component" value="Unassembled WGS sequence"/>
</dbReference>
<name>A0A9X2H0S9_9MICO</name>
<keyword evidence="1" id="KW-0620">Polyamine biosynthesis</keyword>
<evidence type="ECO:0008006" key="4">
    <source>
        <dbReference type="Google" id="ProtNLM"/>
    </source>
</evidence>
<sequence length="264" mass="26868">MGRIEFEADIFSAGGLTLLVDGSAQSHVDLADPTRLFFEYVRRIGHVIDHHAGPGRPVDVLHLGGGALTLPRYVAATRPGSRQTVVDVDAELVEVVRARAPWSAASGIEVRVADAEDAVAGAAAARERYDLVIVDLYTRLAAPAFADDPRFLGDCLGLLGPGGLVAVNIADAAGLARLRTAARAFARAAPGCELLAVGDTAVLDGSEEGNTVLVAAPGAGAPGAAAPRGSGLPPGLGERLAGAGPFPATVLEGARLDFALWGAC</sequence>
<evidence type="ECO:0000256" key="1">
    <source>
        <dbReference type="ARBA" id="ARBA00023115"/>
    </source>
</evidence>
<dbReference type="Pfam" id="PF01564">
    <property type="entry name" value="Spermine_synth"/>
    <property type="match status" value="1"/>
</dbReference>
<dbReference type="PANTHER" id="PTHR43317:SF1">
    <property type="entry name" value="THERMOSPERMINE SYNTHASE ACAULIS5"/>
    <property type="match status" value="1"/>
</dbReference>
<evidence type="ECO:0000313" key="2">
    <source>
        <dbReference type="EMBL" id="MCP2371076.1"/>
    </source>
</evidence>
<dbReference type="Gene3D" id="3.40.50.150">
    <property type="entry name" value="Vaccinia Virus protein VP39"/>
    <property type="match status" value="1"/>
</dbReference>
<reference evidence="2" key="1">
    <citation type="submission" date="2022-06" db="EMBL/GenBank/DDBJ databases">
        <title>Sequencing the genomes of 1000 actinobacteria strains.</title>
        <authorList>
            <person name="Klenk H.-P."/>
        </authorList>
    </citation>
    <scope>NUCLEOTIDE SEQUENCE</scope>
    <source>
        <strain evidence="2">DSM 22016</strain>
    </source>
</reference>
<gene>
    <name evidence="2" type="ORF">BJ978_001752</name>
</gene>
<accession>A0A9X2H0S9</accession>
<dbReference type="SUPFAM" id="SSF53335">
    <property type="entry name" value="S-adenosyl-L-methionine-dependent methyltransferases"/>
    <property type="match status" value="1"/>
</dbReference>
<comment type="caution">
    <text evidence="2">The sequence shown here is derived from an EMBL/GenBank/DDBJ whole genome shotgun (WGS) entry which is preliminary data.</text>
</comment>
<organism evidence="2 3">
    <name type="scientific">Agromyces terreus</name>
    <dbReference type="NCBI Taxonomy" id="424795"/>
    <lineage>
        <taxon>Bacteria</taxon>
        <taxon>Bacillati</taxon>
        <taxon>Actinomycetota</taxon>
        <taxon>Actinomycetes</taxon>
        <taxon>Micrococcales</taxon>
        <taxon>Microbacteriaceae</taxon>
        <taxon>Agromyces</taxon>
    </lineage>
</organism>
<keyword evidence="3" id="KW-1185">Reference proteome</keyword>
<evidence type="ECO:0000313" key="3">
    <source>
        <dbReference type="Proteomes" id="UP001139722"/>
    </source>
</evidence>
<dbReference type="OrthoDB" id="8221452at2"/>
<dbReference type="PANTHER" id="PTHR43317">
    <property type="entry name" value="THERMOSPERMINE SYNTHASE ACAULIS5"/>
    <property type="match status" value="1"/>
</dbReference>
<dbReference type="AlphaFoldDB" id="A0A9X2H0S9"/>
<dbReference type="EMBL" id="JAMZDY010000001">
    <property type="protein sequence ID" value="MCP2371076.1"/>
    <property type="molecule type" value="Genomic_DNA"/>
</dbReference>
<dbReference type="GO" id="GO:0006596">
    <property type="term" value="P:polyamine biosynthetic process"/>
    <property type="evidence" value="ECO:0007669"/>
    <property type="project" value="UniProtKB-KW"/>
</dbReference>
<dbReference type="InterPro" id="IPR029063">
    <property type="entry name" value="SAM-dependent_MTases_sf"/>
</dbReference>
<protein>
    <recommendedName>
        <fullName evidence="4">SAM-dependent methyltransferase</fullName>
    </recommendedName>
</protein>